<dbReference type="eggNOG" id="COG0457">
    <property type="taxonomic scope" value="Bacteria"/>
</dbReference>
<dbReference type="EMBL" id="BAIR01000022">
    <property type="protein sequence ID" value="GAE19432.1"/>
    <property type="molecule type" value="Genomic_DNA"/>
</dbReference>
<organism evidence="1 2">
    <name type="scientific">Bacteroides pyogenes DSM 20611 = JCM 6294</name>
    <dbReference type="NCBI Taxonomy" id="1121100"/>
    <lineage>
        <taxon>Bacteria</taxon>
        <taxon>Pseudomonadati</taxon>
        <taxon>Bacteroidota</taxon>
        <taxon>Bacteroidia</taxon>
        <taxon>Bacteroidales</taxon>
        <taxon>Bacteroidaceae</taxon>
        <taxon>Bacteroides</taxon>
    </lineage>
</organism>
<protein>
    <submittedName>
        <fullName evidence="1">BatD</fullName>
    </submittedName>
</protein>
<evidence type="ECO:0000313" key="2">
    <source>
        <dbReference type="Proteomes" id="UP000018842"/>
    </source>
</evidence>
<dbReference type="PANTHER" id="PTHR40940">
    <property type="entry name" value="PROTEIN BATD-RELATED"/>
    <property type="match status" value="1"/>
</dbReference>
<proteinExistence type="predicted"/>
<comment type="caution">
    <text evidence="1">The sequence shown here is derived from an EMBL/GenBank/DDBJ whole genome shotgun (WGS) entry which is preliminary data.</text>
</comment>
<gene>
    <name evidence="1" type="ORF">JCM6294_2479</name>
</gene>
<name>W4PI55_9BACE</name>
<dbReference type="AlphaFoldDB" id="W4PI55"/>
<sequence length="100" mass="11335">MAGKLLSNNKQEAFYDEVLKALWGYISDKLNIPVSRLSKDNIEEKLRDHGVGEDLIKDFLNALNNCEFARFAPGNQNQAMDKIYSSSIEVISKMESSIKH</sequence>
<reference evidence="2" key="1">
    <citation type="journal article" date="2014" name="Genome">
        <title>Draft Genome Sequences of Three Strains of Bacteroides pyogenes Isolated from a Cat and Swine.</title>
        <authorList>
            <person name="Sakamoto M."/>
            <person name="Oshima K."/>
            <person name="Suda W."/>
            <person name="Kitamura K."/>
            <person name="Iida T."/>
            <person name="Hattori M."/>
            <person name="Ohkuma M."/>
        </authorList>
    </citation>
    <scope>NUCLEOTIDE SEQUENCE [LARGE SCALE GENOMIC DNA]</scope>
    <source>
        <strain evidence="2">JCM 6294</strain>
    </source>
</reference>
<dbReference type="Proteomes" id="UP000018842">
    <property type="component" value="Unassembled WGS sequence"/>
</dbReference>
<evidence type="ECO:0000313" key="1">
    <source>
        <dbReference type="EMBL" id="GAE19432.1"/>
    </source>
</evidence>
<accession>W4PI55</accession>
<dbReference type="PANTHER" id="PTHR40940:SF2">
    <property type="entry name" value="BATD"/>
    <property type="match status" value="1"/>
</dbReference>
<dbReference type="InterPro" id="IPR025738">
    <property type="entry name" value="BatD"/>
</dbReference>